<sequence>MNIVAGNKLVKKAQPPDFLIIHIGLSLLEVSVSILLVTIVFIITMNYYTKKTTNEVVQLASKQITSELDGIRNYVNLNGDRGLNFNNNCIAQISNDQLDNEILNVISSKTILNEDSTFYIKKKKCQDPVTNKGAYDVLLLLKDKKSTEGRISSSSLLDLMQSVGFVSGFYNVSDNCLDGQKNSWSVNLSDWGIEPEHYQAGFYESFIRKSEKHFGAASLSSIELHEFYDGILSSQNIFKITSDNDRIEVIWQGAKIQLTKIVISLTNKKNYIKKITAETLNGSYGGDYYFNPYNLLPINAAGNYTLTVNISVAGKNGVMSDDETRTIDILVK</sequence>
<proteinExistence type="predicted"/>
<accession>A0A1I4W4F6</accession>
<gene>
    <name evidence="2" type="ORF">SAMN05216516_102283</name>
</gene>
<protein>
    <submittedName>
        <fullName evidence="2">Uncharacterized protein</fullName>
    </submittedName>
</protein>
<evidence type="ECO:0000313" key="2">
    <source>
        <dbReference type="EMBL" id="SFN08411.1"/>
    </source>
</evidence>
<name>A0A1I4W4F6_9GAMM</name>
<dbReference type="Proteomes" id="UP000242222">
    <property type="component" value="Unassembled WGS sequence"/>
</dbReference>
<keyword evidence="3" id="KW-1185">Reference proteome</keyword>
<dbReference type="RefSeq" id="WP_092875702.1">
    <property type="nucleotide sequence ID" value="NZ_FOVC01000002.1"/>
</dbReference>
<reference evidence="3" key="1">
    <citation type="submission" date="2016-10" db="EMBL/GenBank/DDBJ databases">
        <authorList>
            <person name="Varghese N."/>
            <person name="Submissions S."/>
        </authorList>
    </citation>
    <scope>NUCLEOTIDE SEQUENCE [LARGE SCALE GENOMIC DNA]</scope>
    <source>
        <strain evidence="3">N6PO6</strain>
    </source>
</reference>
<dbReference type="EMBL" id="FOVC01000002">
    <property type="protein sequence ID" value="SFN08411.1"/>
    <property type="molecule type" value="Genomic_DNA"/>
</dbReference>
<evidence type="ECO:0000256" key="1">
    <source>
        <dbReference type="SAM" id="Phobius"/>
    </source>
</evidence>
<organism evidence="2 3">
    <name type="scientific">Izhakiella capsodis</name>
    <dbReference type="NCBI Taxonomy" id="1367852"/>
    <lineage>
        <taxon>Bacteria</taxon>
        <taxon>Pseudomonadati</taxon>
        <taxon>Pseudomonadota</taxon>
        <taxon>Gammaproteobacteria</taxon>
        <taxon>Enterobacterales</taxon>
        <taxon>Erwiniaceae</taxon>
        <taxon>Izhakiella</taxon>
    </lineage>
</organism>
<keyword evidence="1" id="KW-0812">Transmembrane</keyword>
<evidence type="ECO:0000313" key="3">
    <source>
        <dbReference type="Proteomes" id="UP000242222"/>
    </source>
</evidence>
<dbReference type="AlphaFoldDB" id="A0A1I4W4F6"/>
<keyword evidence="1" id="KW-1133">Transmembrane helix</keyword>
<dbReference type="STRING" id="1367852.SAMN05216516_102283"/>
<keyword evidence="1" id="KW-0472">Membrane</keyword>
<feature type="transmembrane region" description="Helical" evidence="1">
    <location>
        <begin position="20"/>
        <end position="43"/>
    </location>
</feature>